<feature type="signal peptide" evidence="1">
    <location>
        <begin position="1"/>
        <end position="24"/>
    </location>
</feature>
<evidence type="ECO:0000313" key="2">
    <source>
        <dbReference type="EnsemblMetazoa" id="GPPI013784-PA"/>
    </source>
</evidence>
<proteinExistence type="predicted"/>
<keyword evidence="1" id="KW-0732">Signal</keyword>
<dbReference type="Proteomes" id="UP000092460">
    <property type="component" value="Unassembled WGS sequence"/>
</dbReference>
<sequence length="66" mass="6841">MFFKSSAANLVALLLVLANDELLAALFLAGSASSPNISSNSDNNPAITASCDWGSGKYCEPNVSNF</sequence>
<dbReference type="AlphaFoldDB" id="A0A1B0AZE7"/>
<organism evidence="2 3">
    <name type="scientific">Glossina palpalis gambiensis</name>
    <dbReference type="NCBI Taxonomy" id="67801"/>
    <lineage>
        <taxon>Eukaryota</taxon>
        <taxon>Metazoa</taxon>
        <taxon>Ecdysozoa</taxon>
        <taxon>Arthropoda</taxon>
        <taxon>Hexapoda</taxon>
        <taxon>Insecta</taxon>
        <taxon>Pterygota</taxon>
        <taxon>Neoptera</taxon>
        <taxon>Endopterygota</taxon>
        <taxon>Diptera</taxon>
        <taxon>Brachycera</taxon>
        <taxon>Muscomorpha</taxon>
        <taxon>Hippoboscoidea</taxon>
        <taxon>Glossinidae</taxon>
        <taxon>Glossina</taxon>
    </lineage>
</organism>
<evidence type="ECO:0000256" key="1">
    <source>
        <dbReference type="SAM" id="SignalP"/>
    </source>
</evidence>
<keyword evidence="3" id="KW-1185">Reference proteome</keyword>
<feature type="chain" id="PRO_5008404301" evidence="1">
    <location>
        <begin position="25"/>
        <end position="66"/>
    </location>
</feature>
<name>A0A1B0AZE7_9MUSC</name>
<dbReference type="EMBL" id="JXJN01006255">
    <property type="status" value="NOT_ANNOTATED_CDS"/>
    <property type="molecule type" value="Genomic_DNA"/>
</dbReference>
<protein>
    <submittedName>
        <fullName evidence="2">Uncharacterized protein</fullName>
    </submittedName>
</protein>
<accession>A0A1B0AZE7</accession>
<reference evidence="3" key="1">
    <citation type="submission" date="2015-01" db="EMBL/GenBank/DDBJ databases">
        <authorList>
            <person name="Aksoy S."/>
            <person name="Warren W."/>
            <person name="Wilson R.K."/>
        </authorList>
    </citation>
    <scope>NUCLEOTIDE SEQUENCE [LARGE SCALE GENOMIC DNA]</scope>
    <source>
        <strain evidence="3">IAEA</strain>
    </source>
</reference>
<dbReference type="EnsemblMetazoa" id="GPPI013784-RA">
    <property type="protein sequence ID" value="GPPI013784-PA"/>
    <property type="gene ID" value="GPPI013784"/>
</dbReference>
<reference evidence="2" key="2">
    <citation type="submission" date="2020-05" db="UniProtKB">
        <authorList>
            <consortium name="EnsemblMetazoa"/>
        </authorList>
    </citation>
    <scope>IDENTIFICATION</scope>
    <source>
        <strain evidence="2">IAEA</strain>
    </source>
</reference>
<evidence type="ECO:0000313" key="3">
    <source>
        <dbReference type="Proteomes" id="UP000092460"/>
    </source>
</evidence>
<dbReference type="VEuPathDB" id="VectorBase:GPPI013784"/>